<dbReference type="STRING" id="94208.A0A2S4KQX2"/>
<dbReference type="Gene3D" id="3.90.1200.10">
    <property type="match status" value="1"/>
</dbReference>
<feature type="non-terminal residue" evidence="2">
    <location>
        <position position="419"/>
    </location>
</feature>
<keyword evidence="3" id="KW-1185">Reference proteome</keyword>
<evidence type="ECO:0000313" key="2">
    <source>
        <dbReference type="EMBL" id="POR32586.1"/>
    </source>
</evidence>
<dbReference type="InterPro" id="IPR002575">
    <property type="entry name" value="Aminoglycoside_PTrfase"/>
</dbReference>
<dbReference type="PANTHER" id="PTHR21310">
    <property type="entry name" value="AMINOGLYCOSIDE PHOSPHOTRANSFERASE-RELATED-RELATED"/>
    <property type="match status" value="1"/>
</dbReference>
<proteinExistence type="predicted"/>
<dbReference type="InterPro" id="IPR011009">
    <property type="entry name" value="Kinase-like_dom_sf"/>
</dbReference>
<dbReference type="InterPro" id="IPR051678">
    <property type="entry name" value="AGP_Transferase"/>
</dbReference>
<dbReference type="PANTHER" id="PTHR21310:SF59">
    <property type="entry name" value="AMINOGLYCOSIDE PHOSPHOTRANSFERASE DOMAIN-CONTAINING PROTEIN"/>
    <property type="match status" value="1"/>
</dbReference>
<reference evidence="2 3" key="1">
    <citation type="submission" date="2018-01" db="EMBL/GenBank/DDBJ databases">
        <title>Harnessing the power of phylogenomics to disentangle the directionality and signatures of interkingdom host jumping in the parasitic fungal genus Tolypocladium.</title>
        <authorList>
            <person name="Quandt C.A."/>
            <person name="Patterson W."/>
            <person name="Spatafora J.W."/>
        </authorList>
    </citation>
    <scope>NUCLEOTIDE SEQUENCE [LARGE SCALE GENOMIC DNA]</scope>
    <source>
        <strain evidence="2 3">NRBC 100945</strain>
    </source>
</reference>
<gene>
    <name evidence="2" type="ORF">TPAR_07208</name>
</gene>
<organism evidence="2 3">
    <name type="scientific">Tolypocladium paradoxum</name>
    <dbReference type="NCBI Taxonomy" id="94208"/>
    <lineage>
        <taxon>Eukaryota</taxon>
        <taxon>Fungi</taxon>
        <taxon>Dikarya</taxon>
        <taxon>Ascomycota</taxon>
        <taxon>Pezizomycotina</taxon>
        <taxon>Sordariomycetes</taxon>
        <taxon>Hypocreomycetidae</taxon>
        <taxon>Hypocreales</taxon>
        <taxon>Ophiocordycipitaceae</taxon>
        <taxon>Tolypocladium</taxon>
    </lineage>
</organism>
<evidence type="ECO:0000313" key="3">
    <source>
        <dbReference type="Proteomes" id="UP000237481"/>
    </source>
</evidence>
<dbReference type="OrthoDB" id="4918886at2759"/>
<accession>A0A2S4KQX2</accession>
<feature type="non-terminal residue" evidence="2">
    <location>
        <position position="1"/>
    </location>
</feature>
<comment type="caution">
    <text evidence="2">The sequence shown here is derived from an EMBL/GenBank/DDBJ whole genome shotgun (WGS) entry which is preliminary data.</text>
</comment>
<keyword evidence="2" id="KW-0808">Transferase</keyword>
<dbReference type="SUPFAM" id="SSF56112">
    <property type="entry name" value="Protein kinase-like (PK-like)"/>
    <property type="match status" value="1"/>
</dbReference>
<dbReference type="EMBL" id="PKSG01000830">
    <property type="protein sequence ID" value="POR32586.1"/>
    <property type="molecule type" value="Genomic_DNA"/>
</dbReference>
<dbReference type="GO" id="GO:0016301">
    <property type="term" value="F:kinase activity"/>
    <property type="evidence" value="ECO:0007669"/>
    <property type="project" value="UniProtKB-KW"/>
</dbReference>
<protein>
    <submittedName>
        <fullName evidence="2">Kinase-like domain containing protein</fullName>
    </submittedName>
</protein>
<sequence length="419" mass="46990">TFQLLSPPILRRNVFSLSQTLAPLQPLKHAQVAPVLRLRMLGLHRMAIIYSLTATINALFRQTDVSQGDCDELAQSLVGGPVEPVPIQGEFSYTVIAGPDSSKVVQFRAQKSTLELETLKLARTVHLRFVTACDYHGTIGSSSPLSVYVMDKIPGIAYIQFRGANHVATDMSINTVMDLASFFAESWIHRQPKSSSMLKAIHCDFAQRLDVLSRSLPARFADALKQASSGLALLFTPSYPLVLAHGDLCEMNILVDPNSGHISGIIDWAEAKILPFGTSLWGLENTLGFMDSTGWHYYDNHRDLEALFWRTFYGIVGEISETDKHAIHVARTMGLFLRYGFVWEDGVRERPARENDSRLRYLDAFLAPSTLSEEEMVEARFVPTSRNTRRLTSNQVAFGQKLLQRINIWQRFAVDEDSV</sequence>
<evidence type="ECO:0000259" key="1">
    <source>
        <dbReference type="Pfam" id="PF01636"/>
    </source>
</evidence>
<dbReference type="Pfam" id="PF01636">
    <property type="entry name" value="APH"/>
    <property type="match status" value="1"/>
</dbReference>
<keyword evidence="2" id="KW-0418">Kinase</keyword>
<dbReference type="Proteomes" id="UP000237481">
    <property type="component" value="Unassembled WGS sequence"/>
</dbReference>
<dbReference type="AlphaFoldDB" id="A0A2S4KQX2"/>
<name>A0A2S4KQX2_9HYPO</name>
<feature type="domain" description="Aminoglycoside phosphotransferase" evidence="1">
    <location>
        <begin position="207"/>
        <end position="277"/>
    </location>
</feature>